<dbReference type="InterPro" id="IPR010744">
    <property type="entry name" value="Phage_CI_N"/>
</dbReference>
<dbReference type="EMBL" id="UGHD01000002">
    <property type="protein sequence ID" value="STO56721.1"/>
    <property type="molecule type" value="Genomic_DNA"/>
</dbReference>
<accession>A0A377HKE3</accession>
<gene>
    <name evidence="3" type="ORF">NCTC11645_01095</name>
</gene>
<sequence>MGRLIPKIPPFEYLGGEEIISRLKEITGTEKDLQLADVFGIPAGTISTWRKRGLTPYELILRVCLSNNINLEALALGKGELYKADDVRAPYAFLPAKQLHNNKLVDLESVALDLSFLSDELSRENCLVVFSNVGSYLVNTDEISPTSGNYLIDVDGVFSINKVRRLPGKRLSVDFDGSLVDVAEGDIKVIGRVAMSMVKG</sequence>
<evidence type="ECO:0000259" key="1">
    <source>
        <dbReference type="Pfam" id="PF07022"/>
    </source>
</evidence>
<evidence type="ECO:0000313" key="3">
    <source>
        <dbReference type="EMBL" id="STO56721.1"/>
    </source>
</evidence>
<protein>
    <submittedName>
        <fullName evidence="3">Bacteriophage CI repressor helix-turn-helix domain</fullName>
    </submittedName>
</protein>
<proteinExistence type="predicted"/>
<evidence type="ECO:0000259" key="2">
    <source>
        <dbReference type="Pfam" id="PF16452"/>
    </source>
</evidence>
<dbReference type="GO" id="GO:0051259">
    <property type="term" value="P:protein complex oligomerization"/>
    <property type="evidence" value="ECO:0007669"/>
    <property type="project" value="InterPro"/>
</dbReference>
<dbReference type="Gene3D" id="1.10.260.40">
    <property type="entry name" value="lambda repressor-like DNA-binding domains"/>
    <property type="match status" value="1"/>
</dbReference>
<dbReference type="Pfam" id="PF07022">
    <property type="entry name" value="Phage_CI_repr"/>
    <property type="match status" value="1"/>
</dbReference>
<dbReference type="Gene3D" id="2.10.109.10">
    <property type="entry name" value="Umud Fragment, subunit A"/>
    <property type="match status" value="1"/>
</dbReference>
<evidence type="ECO:0000313" key="4">
    <source>
        <dbReference type="Proteomes" id="UP000254512"/>
    </source>
</evidence>
<reference evidence="3 4" key="1">
    <citation type="submission" date="2018-06" db="EMBL/GenBank/DDBJ databases">
        <authorList>
            <consortium name="Pathogen Informatics"/>
            <person name="Doyle S."/>
        </authorList>
    </citation>
    <scope>NUCLEOTIDE SEQUENCE [LARGE SCALE GENOMIC DNA]</scope>
    <source>
        <strain evidence="3 4">NCTC11645</strain>
    </source>
</reference>
<dbReference type="Pfam" id="PF16452">
    <property type="entry name" value="Phage_CI_C"/>
    <property type="match status" value="1"/>
</dbReference>
<dbReference type="AlphaFoldDB" id="A0A377HKE3"/>
<dbReference type="GO" id="GO:0045892">
    <property type="term" value="P:negative regulation of DNA-templated transcription"/>
    <property type="evidence" value="ECO:0007669"/>
    <property type="project" value="InterPro"/>
</dbReference>
<dbReference type="InterPro" id="IPR010982">
    <property type="entry name" value="Lambda_DNA-bd_dom_sf"/>
</dbReference>
<feature type="domain" description="Bacteriophage CI repressor N-terminal" evidence="1">
    <location>
        <begin position="19"/>
        <end position="82"/>
    </location>
</feature>
<dbReference type="GO" id="GO:0003677">
    <property type="term" value="F:DNA binding"/>
    <property type="evidence" value="ECO:0007669"/>
    <property type="project" value="InterPro"/>
</dbReference>
<dbReference type="Proteomes" id="UP000254512">
    <property type="component" value="Unassembled WGS sequence"/>
</dbReference>
<feature type="domain" description="Bacteriophage CI repressor C-terminal" evidence="2">
    <location>
        <begin position="95"/>
        <end position="194"/>
    </location>
</feature>
<organism evidence="3 4">
    <name type="scientific">Grimontia hollisae</name>
    <name type="common">Vibrio hollisae</name>
    <dbReference type="NCBI Taxonomy" id="673"/>
    <lineage>
        <taxon>Bacteria</taxon>
        <taxon>Pseudomonadati</taxon>
        <taxon>Pseudomonadota</taxon>
        <taxon>Gammaproteobacteria</taxon>
        <taxon>Vibrionales</taxon>
        <taxon>Vibrionaceae</taxon>
        <taxon>Grimontia</taxon>
    </lineage>
</organism>
<dbReference type="RefSeq" id="WP_115659487.1">
    <property type="nucleotide sequence ID" value="NZ_UGHD01000002.1"/>
</dbReference>
<dbReference type="InterPro" id="IPR032499">
    <property type="entry name" value="Phage_CI_C"/>
</dbReference>
<name>A0A377HKE3_GRIHO</name>